<reference evidence="2" key="1">
    <citation type="journal article" date="2020" name="Nature">
        <title>Giant virus diversity and host interactions through global metagenomics.</title>
        <authorList>
            <person name="Schulz F."/>
            <person name="Roux S."/>
            <person name="Paez-Espino D."/>
            <person name="Jungbluth S."/>
            <person name="Walsh D.A."/>
            <person name="Denef V.J."/>
            <person name="McMahon K.D."/>
            <person name="Konstantinidis K.T."/>
            <person name="Eloe-Fadrosh E.A."/>
            <person name="Kyrpides N.C."/>
            <person name="Woyke T."/>
        </authorList>
    </citation>
    <scope>NUCLEOTIDE SEQUENCE</scope>
    <source>
        <strain evidence="2">GVMAG-M-3300023179-62</strain>
    </source>
</reference>
<evidence type="ECO:0000256" key="1">
    <source>
        <dbReference type="SAM" id="Phobius"/>
    </source>
</evidence>
<evidence type="ECO:0000313" key="2">
    <source>
        <dbReference type="EMBL" id="QHT74998.1"/>
    </source>
</evidence>
<name>A0A6C0H384_9ZZZZ</name>
<dbReference type="EMBL" id="MN739860">
    <property type="protein sequence ID" value="QHT74998.1"/>
    <property type="molecule type" value="Genomic_DNA"/>
</dbReference>
<feature type="transmembrane region" description="Helical" evidence="1">
    <location>
        <begin position="123"/>
        <end position="140"/>
    </location>
</feature>
<accession>A0A6C0H384</accession>
<dbReference type="AlphaFoldDB" id="A0A6C0H384"/>
<keyword evidence="1" id="KW-0472">Membrane</keyword>
<keyword evidence="1" id="KW-0812">Transmembrane</keyword>
<keyword evidence="1" id="KW-1133">Transmembrane helix</keyword>
<protein>
    <submittedName>
        <fullName evidence="2">Uncharacterized protein</fullName>
    </submittedName>
</protein>
<organism evidence="2">
    <name type="scientific">viral metagenome</name>
    <dbReference type="NCBI Taxonomy" id="1070528"/>
    <lineage>
        <taxon>unclassified sequences</taxon>
        <taxon>metagenomes</taxon>
        <taxon>organismal metagenomes</taxon>
    </lineage>
</organism>
<proteinExistence type="predicted"/>
<sequence>MRYATNSPNVTPLDMLPELEDVERGGSTFAPTTSILPPEQSDKFRKYIRQNHVVSNHAGMNQSHQPNYSVAQAPRQEQYGTPVGQQESLKTFNMPPGSPSCLDVAEHITNCPICSKFYNTDKTIYIIAIIALAIICILLLKKVLDV</sequence>